<dbReference type="InterPro" id="IPR056937">
    <property type="entry name" value="YqbQ/XkdQ"/>
</dbReference>
<evidence type="ECO:0000313" key="3">
    <source>
        <dbReference type="Proteomes" id="UP001469365"/>
    </source>
</evidence>
<keyword evidence="3" id="KW-1185">Reference proteome</keyword>
<comment type="caution">
    <text evidence="2">The sequence shown here is derived from an EMBL/GenBank/DDBJ whole genome shotgun (WGS) entry which is preliminary data.</text>
</comment>
<dbReference type="Pfam" id="PF24032">
    <property type="entry name" value="YQBQ"/>
    <property type="match status" value="1"/>
</dbReference>
<sequence>MFEILIDNRDGNVWDVSELISEMTWKTSRIAKPSSVDLTLIKGALYQSSAFKLEPGAIVRVRKGETPVFFGYVFTIEQNTTEQVKLTAYDQLRYLLGNDTYVFTKATATAVIRRIAGDLGMNTGELQDTKYVIPSMVEDGQKLLDIALKALDLTLIAGEGNYILYDDFGALTLRDMNVLKLFFSIGDGSLLYEYSYKRSIDEETYNKIKVVRDNKEIQGRDVYIEQDSANIAKWGRLQLYHKANDNMNEAQLVKLLGNLMTRHNREQRTLSLDALGDIRVRAGYYVFIFLAELGLEKPFLVEECTHKFAGGEHTMNLELKVIA</sequence>
<accession>A0ABU9DQW5</accession>
<evidence type="ECO:0000313" key="2">
    <source>
        <dbReference type="EMBL" id="MEK8131246.1"/>
    </source>
</evidence>
<dbReference type="SUPFAM" id="SSF69279">
    <property type="entry name" value="Phage tail proteins"/>
    <property type="match status" value="1"/>
</dbReference>
<dbReference type="RefSeq" id="WP_341418374.1">
    <property type="nucleotide sequence ID" value="NZ_JBBPCC010000019.1"/>
</dbReference>
<proteinExistence type="predicted"/>
<dbReference type="EMBL" id="JBBPCC010000019">
    <property type="protein sequence ID" value="MEK8131246.1"/>
    <property type="molecule type" value="Genomic_DNA"/>
</dbReference>
<reference evidence="2 3" key="1">
    <citation type="submission" date="2024-04" db="EMBL/GenBank/DDBJ databases">
        <title>draft genome sequnece of Paenibacillus filicis.</title>
        <authorList>
            <person name="Kim D.-U."/>
        </authorList>
    </citation>
    <scope>NUCLEOTIDE SEQUENCE [LARGE SCALE GENOMIC DNA]</scope>
    <source>
        <strain evidence="2 3">KACC14197</strain>
    </source>
</reference>
<protein>
    <recommendedName>
        <fullName evidence="1">YqbQ/XkdQ domain-containing protein</fullName>
    </recommendedName>
</protein>
<feature type="domain" description="YqbQ/XkdQ" evidence="1">
    <location>
        <begin position="23"/>
        <end position="320"/>
    </location>
</feature>
<dbReference type="Proteomes" id="UP001469365">
    <property type="component" value="Unassembled WGS sequence"/>
</dbReference>
<gene>
    <name evidence="2" type="ORF">WMW72_25390</name>
</gene>
<organism evidence="2 3">
    <name type="scientific">Paenibacillus filicis</name>
    <dbReference type="NCBI Taxonomy" id="669464"/>
    <lineage>
        <taxon>Bacteria</taxon>
        <taxon>Bacillati</taxon>
        <taxon>Bacillota</taxon>
        <taxon>Bacilli</taxon>
        <taxon>Bacillales</taxon>
        <taxon>Paenibacillaceae</taxon>
        <taxon>Paenibacillus</taxon>
    </lineage>
</organism>
<evidence type="ECO:0000259" key="1">
    <source>
        <dbReference type="Pfam" id="PF24032"/>
    </source>
</evidence>
<name>A0ABU9DQW5_9BACL</name>